<organism evidence="2 3">
    <name type="scientific">Pseudoalteromonas rubra</name>
    <dbReference type="NCBI Taxonomy" id="43658"/>
    <lineage>
        <taxon>Bacteria</taxon>
        <taxon>Pseudomonadati</taxon>
        <taxon>Pseudomonadota</taxon>
        <taxon>Gammaproteobacteria</taxon>
        <taxon>Alteromonadales</taxon>
        <taxon>Pseudoalteromonadaceae</taxon>
        <taxon>Pseudoalteromonas</taxon>
    </lineage>
</organism>
<accession>A0A0F4QLZ3</accession>
<dbReference type="EMBL" id="JXYA01000027">
    <property type="protein sequence ID" value="KJZ08290.1"/>
    <property type="molecule type" value="Genomic_DNA"/>
</dbReference>
<reference evidence="2 3" key="1">
    <citation type="journal article" date="2015" name="BMC Genomics">
        <title>Genome mining reveals unlocked bioactive potential of marine Gram-negative bacteria.</title>
        <authorList>
            <person name="Machado H."/>
            <person name="Sonnenschein E.C."/>
            <person name="Melchiorsen J."/>
            <person name="Gram L."/>
        </authorList>
    </citation>
    <scope>NUCLEOTIDE SEQUENCE [LARGE SCALE GENOMIC DNA]</scope>
    <source>
        <strain evidence="2 3">S2471</strain>
    </source>
</reference>
<evidence type="ECO:0000259" key="1">
    <source>
        <dbReference type="Pfam" id="PF05050"/>
    </source>
</evidence>
<proteinExistence type="predicted"/>
<dbReference type="Gene3D" id="3.40.50.150">
    <property type="entry name" value="Vaccinia Virus protein VP39"/>
    <property type="match status" value="1"/>
</dbReference>
<keyword evidence="3" id="KW-1185">Reference proteome</keyword>
<evidence type="ECO:0000313" key="2">
    <source>
        <dbReference type="EMBL" id="KJZ08290.1"/>
    </source>
</evidence>
<dbReference type="InterPro" id="IPR026913">
    <property type="entry name" value="METTL24"/>
</dbReference>
<dbReference type="PATRIC" id="fig|43658.5.peg.2711"/>
<dbReference type="Pfam" id="PF05050">
    <property type="entry name" value="Methyltransf_21"/>
    <property type="match status" value="1"/>
</dbReference>
<dbReference type="PANTHER" id="PTHR32026">
    <property type="entry name" value="METHYLTRANSFERASE-LIKE PROTEIN 24"/>
    <property type="match status" value="1"/>
</dbReference>
<dbReference type="Proteomes" id="UP000033452">
    <property type="component" value="Unassembled WGS sequence"/>
</dbReference>
<sequence length="269" mass="31184">MSINKRALRPHHCPDLIRMGNKFDGGYIIPQSHIKNSQVLLSLGINDDWRFDKEFQAFNPDCRVVGVDYTVGLGFIVRKTLQNSIKSLLNTLLFRHDKRQKYWTRLLNCVFFYSFFRGKNSHLQRRVSKTSGQLDISLDELIQQHCGTPEDTVFLKMDIEGAEYQVIDDLCKHADRINVVAAEFHHLDTHTEHFNQFIAAMSERFHIVHIHGNNYGRYVDTIDFPETVEITFINKTLMPDARPSTHSYPVAGLDFPNNPKKPDYSLAFE</sequence>
<comment type="caution">
    <text evidence="2">The sequence shown here is derived from an EMBL/GenBank/DDBJ whole genome shotgun (WGS) entry which is preliminary data.</text>
</comment>
<evidence type="ECO:0000313" key="3">
    <source>
        <dbReference type="Proteomes" id="UP000033452"/>
    </source>
</evidence>
<feature type="domain" description="Methyltransferase FkbM" evidence="1">
    <location>
        <begin position="122"/>
        <end position="200"/>
    </location>
</feature>
<name>A0A0F4QLZ3_9GAMM</name>
<dbReference type="SUPFAM" id="SSF53335">
    <property type="entry name" value="S-adenosyl-L-methionine-dependent methyltransferases"/>
    <property type="match status" value="1"/>
</dbReference>
<dbReference type="RefSeq" id="WP_046005375.1">
    <property type="nucleotide sequence ID" value="NZ_JXYA01000027.1"/>
</dbReference>
<protein>
    <recommendedName>
        <fullName evidence="1">Methyltransferase FkbM domain-containing protein</fullName>
    </recommendedName>
</protein>
<dbReference type="InterPro" id="IPR029063">
    <property type="entry name" value="SAM-dependent_MTases_sf"/>
</dbReference>
<dbReference type="InterPro" id="IPR006342">
    <property type="entry name" value="FkbM_mtfrase"/>
</dbReference>
<gene>
    <name evidence="2" type="ORF">TW77_12820</name>
</gene>
<dbReference type="OrthoDB" id="6310850at2"/>
<dbReference type="AlphaFoldDB" id="A0A0F4QLZ3"/>